<evidence type="ECO:0000313" key="7">
    <source>
        <dbReference type="EMBL" id="KAK6731554.1"/>
    </source>
</evidence>
<evidence type="ECO:0000256" key="4">
    <source>
        <dbReference type="ARBA" id="ARBA00022801"/>
    </source>
</evidence>
<name>A0ABR1BZ04_NECAM</name>
<reference evidence="7 8" key="1">
    <citation type="submission" date="2023-08" db="EMBL/GenBank/DDBJ databases">
        <title>A Necator americanus chromosomal reference genome.</title>
        <authorList>
            <person name="Ilik V."/>
            <person name="Petrzelkova K.J."/>
            <person name="Pardy F."/>
            <person name="Fuh T."/>
            <person name="Niatou-Singa F.S."/>
            <person name="Gouil Q."/>
            <person name="Baker L."/>
            <person name="Ritchie M.E."/>
            <person name="Jex A.R."/>
            <person name="Gazzola D."/>
            <person name="Li H."/>
            <person name="Toshio Fujiwara R."/>
            <person name="Zhan B."/>
            <person name="Aroian R.V."/>
            <person name="Pafco B."/>
            <person name="Schwarz E.M."/>
        </authorList>
    </citation>
    <scope>NUCLEOTIDE SEQUENCE [LARGE SCALE GENOMIC DNA]</scope>
    <source>
        <strain evidence="7 8">Aroian</strain>
        <tissue evidence="7">Whole animal</tissue>
    </source>
</reference>
<dbReference type="InterPro" id="IPR007865">
    <property type="entry name" value="Aminopep_P_N"/>
</dbReference>
<keyword evidence="5" id="KW-0464">Manganese</keyword>
<dbReference type="InterPro" id="IPR000994">
    <property type="entry name" value="Pept_M24"/>
</dbReference>
<organism evidence="7 8">
    <name type="scientific">Necator americanus</name>
    <name type="common">Human hookworm</name>
    <dbReference type="NCBI Taxonomy" id="51031"/>
    <lineage>
        <taxon>Eukaryota</taxon>
        <taxon>Metazoa</taxon>
        <taxon>Ecdysozoa</taxon>
        <taxon>Nematoda</taxon>
        <taxon>Chromadorea</taxon>
        <taxon>Rhabditida</taxon>
        <taxon>Rhabditina</taxon>
        <taxon>Rhabditomorpha</taxon>
        <taxon>Strongyloidea</taxon>
        <taxon>Ancylostomatidae</taxon>
        <taxon>Bunostominae</taxon>
        <taxon>Necator</taxon>
    </lineage>
</organism>
<feature type="domain" description="Aminopeptidase P N-terminal" evidence="6">
    <location>
        <begin position="19"/>
        <end position="160"/>
    </location>
</feature>
<evidence type="ECO:0000256" key="3">
    <source>
        <dbReference type="ARBA" id="ARBA00022723"/>
    </source>
</evidence>
<comment type="cofactor">
    <cofactor evidence="1">
        <name>Mn(2+)</name>
        <dbReference type="ChEBI" id="CHEBI:29035"/>
    </cofactor>
</comment>
<evidence type="ECO:0000256" key="1">
    <source>
        <dbReference type="ARBA" id="ARBA00001936"/>
    </source>
</evidence>
<dbReference type="SUPFAM" id="SSF55920">
    <property type="entry name" value="Creatinase/aminopeptidase"/>
    <property type="match status" value="1"/>
</dbReference>
<dbReference type="SMART" id="SM01011">
    <property type="entry name" value="AMP_N"/>
    <property type="match status" value="1"/>
</dbReference>
<evidence type="ECO:0000256" key="2">
    <source>
        <dbReference type="ARBA" id="ARBA00008766"/>
    </source>
</evidence>
<protein>
    <recommendedName>
        <fullName evidence="6">Aminopeptidase P N-terminal domain-containing protein</fullName>
    </recommendedName>
</protein>
<accession>A0ABR1BZ04</accession>
<gene>
    <name evidence="7" type="primary">Necator_chrI.g3924</name>
    <name evidence="7" type="ORF">RB195_007795</name>
</gene>
<keyword evidence="8" id="KW-1185">Reference proteome</keyword>
<comment type="similarity">
    <text evidence="2">Belongs to the peptidase M24B family.</text>
</comment>
<dbReference type="Pfam" id="PF05195">
    <property type="entry name" value="AMP_N"/>
    <property type="match status" value="1"/>
</dbReference>
<dbReference type="EMBL" id="JAVFWL010000001">
    <property type="protein sequence ID" value="KAK6731554.1"/>
    <property type="molecule type" value="Genomic_DNA"/>
</dbReference>
<dbReference type="PANTHER" id="PTHR43226:SF4">
    <property type="entry name" value="XAA-PRO AMINOPEPTIDASE 3"/>
    <property type="match status" value="1"/>
</dbReference>
<dbReference type="InterPro" id="IPR052433">
    <property type="entry name" value="X-Pro_dipept-like"/>
</dbReference>
<comment type="caution">
    <text evidence="7">The sequence shown here is derived from an EMBL/GenBank/DDBJ whole genome shotgun (WGS) entry which is preliminary data.</text>
</comment>
<proteinExistence type="inferred from homology"/>
<evidence type="ECO:0000259" key="6">
    <source>
        <dbReference type="SMART" id="SM01011"/>
    </source>
</evidence>
<dbReference type="Gene3D" id="3.90.230.10">
    <property type="entry name" value="Creatinase/methionine aminopeptidase superfamily"/>
    <property type="match status" value="1"/>
</dbReference>
<keyword evidence="3" id="KW-0479">Metal-binding</keyword>
<keyword evidence="4" id="KW-0378">Hydrolase</keyword>
<dbReference type="PANTHER" id="PTHR43226">
    <property type="entry name" value="XAA-PRO AMINOPEPTIDASE 3"/>
    <property type="match status" value="1"/>
</dbReference>
<evidence type="ECO:0000256" key="5">
    <source>
        <dbReference type="ARBA" id="ARBA00023211"/>
    </source>
</evidence>
<dbReference type="InterPro" id="IPR036005">
    <property type="entry name" value="Creatinase/aminopeptidase-like"/>
</dbReference>
<sequence>MLQRRFSLATSTYRALERISAEEYAGRRKRLVESVRKIAGQTDRDLIVLLKGAKRSYIAPDVPGIYRQCSHFRYLSGVTIPNCYFLIHAPKGGRPLNPILFMDKRSAYEELWEGALPSESTLERTAGFVDLLPTKKITEVLGKMISLDSTLFFETSEWVGTEVHNMRAQFGAVHGVKFHIDQLRLVKSPAEVQSMRDVCKLGSEMMSSTIAGCRGFESEAAIVGLLEFEGRRRGAEMLAYPPVVAAGARANIIHYLEANHRITKGECILMDAGCDLNGYVSDITRCFPISGSFTPAQRILYDGLLHVHEQLLAYANDTEKVRLSYLYSRMIDLIASIILEIGLLPQSTDRKQLLDTAESLCPHHVSHYLGMDVHDCTTVSRDVDVPIGTVFTIEPGLYIPINSTFPKEFQGIGFRIEDDVVIAKEGIEVLSDAVPRDASEIEYLLRSQ</sequence>
<dbReference type="InterPro" id="IPR029149">
    <property type="entry name" value="Creatin/AminoP/Spt16_N"/>
</dbReference>
<dbReference type="Proteomes" id="UP001303046">
    <property type="component" value="Unassembled WGS sequence"/>
</dbReference>
<dbReference type="SUPFAM" id="SSF53092">
    <property type="entry name" value="Creatinase/prolidase N-terminal domain"/>
    <property type="match status" value="1"/>
</dbReference>
<dbReference type="Gene3D" id="3.40.350.10">
    <property type="entry name" value="Creatinase/prolidase N-terminal domain"/>
    <property type="match status" value="1"/>
</dbReference>
<evidence type="ECO:0000313" key="8">
    <source>
        <dbReference type="Proteomes" id="UP001303046"/>
    </source>
</evidence>
<dbReference type="Pfam" id="PF00557">
    <property type="entry name" value="Peptidase_M24"/>
    <property type="match status" value="1"/>
</dbReference>